<dbReference type="EMBL" id="JAUUCC010000123">
    <property type="protein sequence ID" value="MEE2054673.1"/>
    <property type="molecule type" value="Genomic_DNA"/>
</dbReference>
<evidence type="ECO:0000313" key="7">
    <source>
        <dbReference type="Proteomes" id="UP001348641"/>
    </source>
</evidence>
<proteinExistence type="predicted"/>
<dbReference type="InterPro" id="IPR027417">
    <property type="entry name" value="P-loop_NTPase"/>
</dbReference>
<evidence type="ECO:0000256" key="4">
    <source>
        <dbReference type="SAM" id="Phobius"/>
    </source>
</evidence>
<dbReference type="InterPro" id="IPR036390">
    <property type="entry name" value="WH_DNA-bd_sf"/>
</dbReference>
<dbReference type="Pfam" id="PF01022">
    <property type="entry name" value="HTH_5"/>
    <property type="match status" value="1"/>
</dbReference>
<accession>A0ABU7KZE0</accession>
<reference evidence="6 7" key="1">
    <citation type="submission" date="2023-07" db="EMBL/GenBank/DDBJ databases">
        <authorList>
            <person name="Girao M."/>
            <person name="Carvalho M.F."/>
        </authorList>
    </citation>
    <scope>NUCLEOTIDE SEQUENCE [LARGE SCALE GENOMIC DNA]</scope>
    <source>
        <strain evidence="6 7">66/93</strain>
    </source>
</reference>
<keyword evidence="4" id="KW-1133">Transmembrane helix</keyword>
<dbReference type="PROSITE" id="PS50901">
    <property type="entry name" value="FTSK"/>
    <property type="match status" value="1"/>
</dbReference>
<dbReference type="PANTHER" id="PTHR22683:SF1">
    <property type="entry name" value="TYPE VII SECRETION SYSTEM PROTEIN ESSC"/>
    <property type="match status" value="1"/>
</dbReference>
<evidence type="ECO:0000259" key="5">
    <source>
        <dbReference type="PROSITE" id="PS50901"/>
    </source>
</evidence>
<dbReference type="Gene3D" id="3.40.50.300">
    <property type="entry name" value="P-loop containing nucleotide triphosphate hydrolases"/>
    <property type="match status" value="1"/>
</dbReference>
<dbReference type="SUPFAM" id="SSF52540">
    <property type="entry name" value="P-loop containing nucleoside triphosphate hydrolases"/>
    <property type="match status" value="1"/>
</dbReference>
<dbReference type="InterPro" id="IPR050206">
    <property type="entry name" value="FtsK/SpoIIIE/SftA"/>
</dbReference>
<evidence type="ECO:0000256" key="1">
    <source>
        <dbReference type="ARBA" id="ARBA00022741"/>
    </source>
</evidence>
<evidence type="ECO:0000256" key="2">
    <source>
        <dbReference type="ARBA" id="ARBA00022840"/>
    </source>
</evidence>
<evidence type="ECO:0000313" key="6">
    <source>
        <dbReference type="EMBL" id="MEE2054673.1"/>
    </source>
</evidence>
<keyword evidence="4" id="KW-0812">Transmembrane</keyword>
<evidence type="ECO:0000256" key="3">
    <source>
        <dbReference type="PROSITE-ProRule" id="PRU00289"/>
    </source>
</evidence>
<dbReference type="InterPro" id="IPR036388">
    <property type="entry name" value="WH-like_DNA-bd_sf"/>
</dbReference>
<gene>
    <name evidence="6" type="ORF">Q8A49_29665</name>
</gene>
<dbReference type="Gene3D" id="1.10.10.10">
    <property type="entry name" value="Winged helix-like DNA-binding domain superfamily/Winged helix DNA-binding domain"/>
    <property type="match status" value="1"/>
</dbReference>
<keyword evidence="1 3" id="KW-0547">Nucleotide-binding</keyword>
<name>A0ABU7KZE0_9ACTN</name>
<dbReference type="InterPro" id="IPR002543">
    <property type="entry name" value="FtsK_dom"/>
</dbReference>
<feature type="binding site" evidence="3">
    <location>
        <begin position="392"/>
        <end position="399"/>
    </location>
    <ligand>
        <name>ATP</name>
        <dbReference type="ChEBI" id="CHEBI:30616"/>
    </ligand>
</feature>
<keyword evidence="4" id="KW-0472">Membrane</keyword>
<dbReference type="PANTHER" id="PTHR22683">
    <property type="entry name" value="SPORULATION PROTEIN RELATED"/>
    <property type="match status" value="1"/>
</dbReference>
<dbReference type="Pfam" id="PF01580">
    <property type="entry name" value="FtsK_SpoIIIE"/>
    <property type="match status" value="1"/>
</dbReference>
<protein>
    <submittedName>
        <fullName evidence="6">FtsK/SpoIIIE domain-containing protein</fullName>
    </submittedName>
</protein>
<organism evidence="6 7">
    <name type="scientific">Nocardiopsis tropica</name>
    <dbReference type="NCBI Taxonomy" id="109330"/>
    <lineage>
        <taxon>Bacteria</taxon>
        <taxon>Bacillati</taxon>
        <taxon>Actinomycetota</taxon>
        <taxon>Actinomycetes</taxon>
        <taxon>Streptosporangiales</taxon>
        <taxon>Nocardiopsidaceae</taxon>
        <taxon>Nocardiopsis</taxon>
    </lineage>
</organism>
<dbReference type="RefSeq" id="WP_330161502.1">
    <property type="nucleotide sequence ID" value="NZ_JAUUCC010000123.1"/>
</dbReference>
<keyword evidence="2 3" id="KW-0067">ATP-binding</keyword>
<feature type="domain" description="FtsK" evidence="5">
    <location>
        <begin position="375"/>
        <end position="556"/>
    </location>
</feature>
<comment type="caution">
    <text evidence="6">The sequence shown here is derived from an EMBL/GenBank/DDBJ whole genome shotgun (WGS) entry which is preliminary data.</text>
</comment>
<dbReference type="InterPro" id="IPR001845">
    <property type="entry name" value="HTH_ArsR_DNA-bd_dom"/>
</dbReference>
<sequence length="691" mass="74556">MVHDTTPRRRHLRVVGDTEHTDGVDLGVTYEAPEPAPAPAKKRVEAEPLEGRLVQPDETTGALTPKRAALEGVNARLKAALEAGNTYALLAWARRWHVAMGYVMDPALREELIDAAERDLDRKRATAAKKLRFASPEERAAAQKEVDRLNKRIVSEFDADARLLAARTKRLLHKLVVPGAVVVGPVLLAASGVWVGLLAWPTAWVWLAVQGRAFAHAELGAAPAATELEEKARHLATASAAAPGTLVGTPAPAGQTGVRVVGADTAENAILARLEPAYWEEHAKDRGLEGLVPGAPAIGPTGIAVPVALHRKWTPAKVRAHADVLRAMLAVPEGTGMQVMPGEHGDGVVVRIRTRTPGTDMTWSPDRAGIGVVPETGRVIELDAYGHRVVAGVTGSGKSTAMRPWMASVVLNPLAALVFVDPKGQEAPLWEHCARTVKGVGAEGRARMYATISEVVEELVWRQENAEGTDWEPTEDHPELVLVVDEGANLVRMSKEKQFKDVLDLVEKIACEGRAAKVWLHWATQYPTKEDGIPAQVVENILNRLALSTGGPQADRVVFGEQATATGWAPSDLPIPGWSMLRTPGRDASPEHIQMVFMSDEQVLALPAREPWEYTGQAAERPVTEAASEDGSWIRAQSAVLAALADGPRTLKQLTEELEYSQSMIDRTLKELRDAGRVDKAGGYGGAWRAL</sequence>
<dbReference type="SUPFAM" id="SSF46785">
    <property type="entry name" value="Winged helix' DNA-binding domain"/>
    <property type="match status" value="1"/>
</dbReference>
<dbReference type="Proteomes" id="UP001348641">
    <property type="component" value="Unassembled WGS sequence"/>
</dbReference>
<feature type="transmembrane region" description="Helical" evidence="4">
    <location>
        <begin position="175"/>
        <end position="200"/>
    </location>
</feature>